<dbReference type="SMART" id="SM00861">
    <property type="entry name" value="Transket_pyr"/>
    <property type="match status" value="1"/>
</dbReference>
<evidence type="ECO:0000313" key="6">
    <source>
        <dbReference type="EMBL" id="ADO97531.1"/>
    </source>
</evidence>
<dbReference type="Pfam" id="PF00676">
    <property type="entry name" value="E1_dh"/>
    <property type="match status" value="1"/>
</dbReference>
<dbReference type="EMBL" id="GU071095">
    <property type="protein sequence ID" value="ADO97531.1"/>
    <property type="molecule type" value="Genomic_DNA"/>
</dbReference>
<feature type="transmembrane region" description="Helical" evidence="4">
    <location>
        <begin position="93"/>
        <end position="113"/>
    </location>
</feature>
<feature type="domain" description="Transketolase-like pyrimidine-binding" evidence="5">
    <location>
        <begin position="234"/>
        <end position="402"/>
    </location>
</feature>
<keyword evidence="2" id="KW-0560">Oxidoreductase</keyword>
<name>E3SJ83_9CAUD</name>
<proteinExistence type="predicted"/>
<evidence type="ECO:0000256" key="3">
    <source>
        <dbReference type="ARBA" id="ARBA00023052"/>
    </source>
</evidence>
<evidence type="ECO:0000259" key="5">
    <source>
        <dbReference type="SMART" id="SM00861"/>
    </source>
</evidence>
<organism evidence="6 7">
    <name type="scientific">Synechococcus phage S-SM2</name>
    <dbReference type="NCBI Taxonomy" id="444860"/>
    <lineage>
        <taxon>Viruses</taxon>
        <taxon>Duplodnaviria</taxon>
        <taxon>Heunggongvirae</taxon>
        <taxon>Uroviricota</taxon>
        <taxon>Caudoviricetes</taxon>
        <taxon>Pantevenvirales</taxon>
        <taxon>Kyanoviridae</taxon>
        <taxon>Nilusvirus</taxon>
        <taxon>Nilusvirus ssm2</taxon>
    </lineage>
</organism>
<keyword evidence="7" id="KW-1185">Reference proteome</keyword>
<dbReference type="InterPro" id="IPR005475">
    <property type="entry name" value="Transketolase-like_Pyr-bd"/>
</dbReference>
<dbReference type="GO" id="GO:0006086">
    <property type="term" value="P:pyruvate decarboxylation to acetyl-CoA"/>
    <property type="evidence" value="ECO:0007669"/>
    <property type="project" value="TreeGrafter"/>
</dbReference>
<comment type="cofactor">
    <cofactor evidence="1">
        <name>thiamine diphosphate</name>
        <dbReference type="ChEBI" id="CHEBI:58937"/>
    </cofactor>
</comment>
<keyword evidence="4" id="KW-0472">Membrane</keyword>
<protein>
    <submittedName>
        <fullName evidence="6">Transketolase central region-containing protein</fullName>
    </submittedName>
</protein>
<evidence type="ECO:0000256" key="4">
    <source>
        <dbReference type="SAM" id="Phobius"/>
    </source>
</evidence>
<dbReference type="Pfam" id="PF02779">
    <property type="entry name" value="Transket_pyr"/>
    <property type="match status" value="1"/>
</dbReference>
<dbReference type="OrthoDB" id="30027at10239"/>
<dbReference type="InterPro" id="IPR029061">
    <property type="entry name" value="THDP-binding"/>
</dbReference>
<dbReference type="RefSeq" id="YP_004322345.1">
    <property type="nucleotide sequence ID" value="NC_015279.1"/>
</dbReference>
<dbReference type="KEGG" id="vg:10326821"/>
<sequence length="402" mass="45668">MRGTDWTPDGLRSFVDKIAEHHDAGRLPFALHLPGGNEEQLIDIFSNINEGDYVLSTHRNMYHALLHGLPPEEVEEKILNGRSMFMFDRERNFYVSAIIGGPVAIAVGIAWALKRKGSDQRVWCFLGDGTEDTGHFAEAVRYVNGFDLPCTFIIEDDCMAVEAPKERRWGTNEDLEWPSCVIRYHYTKTRPHIRTGNFADLKVMKETMKTDEEYFPLLPKRQYSHSSVYEPLDMKFKDAVTQGMTELGEEGAIFIGYSLLPGDAMGTLKNVPDDQKIETPVAENLMVGLAIGMSFEGFKPVVYFERHDFMLVAADAIGNHIDKIERISHGEFKVPVILKTVVDDGGLFYSGPTHSQNFTRVFREMVDFPVLEPLSSEEALEMYRYAKDSEGPVMIVEHKKYH</sequence>
<accession>E3SJ83</accession>
<keyword evidence="3" id="KW-0786">Thiamine pyrophosphate</keyword>
<dbReference type="Gene3D" id="3.40.50.970">
    <property type="match status" value="2"/>
</dbReference>
<reference evidence="6 7" key="1">
    <citation type="journal article" date="2010" name="Environ. Microbiol.">
        <title>Genomic analysis of oceanic cyanobacterial myoviruses compared with T4-like myoviruses from diverse hosts and environments.</title>
        <authorList>
            <person name="Sullivan M.B."/>
            <person name="Huang K.H."/>
            <person name="Ignacio-Espinoza J.C."/>
            <person name="Berlin A.M."/>
            <person name="Kelly L."/>
            <person name="Weigele P.R."/>
            <person name="DeFrancesco A.S."/>
            <person name="Kern S.E."/>
            <person name="Thompson L.R."/>
            <person name="Young S."/>
            <person name="Yandava C."/>
            <person name="Fu R."/>
            <person name="Krastins B."/>
            <person name="Chase M."/>
            <person name="Sarracino D."/>
            <person name="Osburne M.S."/>
            <person name="Henn M.R."/>
            <person name="Chisholm S.W."/>
        </authorList>
    </citation>
    <scope>NUCLEOTIDE SEQUENCE [LARGE SCALE GENOMIC DNA]</scope>
    <source>
        <strain evidence="6">8017-1</strain>
    </source>
</reference>
<dbReference type="PANTHER" id="PTHR11516">
    <property type="entry name" value="PYRUVATE DEHYDROGENASE E1 COMPONENT, ALPHA SUBUNIT BACTERIAL AND ORGANELLAR"/>
    <property type="match status" value="1"/>
</dbReference>
<evidence type="ECO:0000256" key="1">
    <source>
        <dbReference type="ARBA" id="ARBA00001964"/>
    </source>
</evidence>
<dbReference type="PANTHER" id="PTHR11516:SF60">
    <property type="entry name" value="PYRUVATE DEHYDROGENASE E1 COMPONENT SUBUNIT ALPHA"/>
    <property type="match status" value="1"/>
</dbReference>
<evidence type="ECO:0000313" key="7">
    <source>
        <dbReference type="Proteomes" id="UP000006524"/>
    </source>
</evidence>
<dbReference type="InterPro" id="IPR001017">
    <property type="entry name" value="DH_E1"/>
</dbReference>
<dbReference type="SUPFAM" id="SSF52518">
    <property type="entry name" value="Thiamin diphosphate-binding fold (THDP-binding)"/>
    <property type="match status" value="2"/>
</dbReference>
<dbReference type="InterPro" id="IPR050642">
    <property type="entry name" value="PDH_E1_Alpha_Subunit"/>
</dbReference>
<dbReference type="Proteomes" id="UP000006524">
    <property type="component" value="Segment"/>
</dbReference>
<gene>
    <name evidence="6" type="ORF">SSM2_198</name>
</gene>
<dbReference type="GO" id="GO:0004739">
    <property type="term" value="F:pyruvate dehydrogenase (acetyl-transferring) activity"/>
    <property type="evidence" value="ECO:0007669"/>
    <property type="project" value="TreeGrafter"/>
</dbReference>
<keyword evidence="4" id="KW-0812">Transmembrane</keyword>
<dbReference type="GeneID" id="10326821"/>
<keyword evidence="4" id="KW-1133">Transmembrane helix</keyword>
<evidence type="ECO:0000256" key="2">
    <source>
        <dbReference type="ARBA" id="ARBA00023002"/>
    </source>
</evidence>